<reference evidence="9" key="1">
    <citation type="journal article" date="2019" name="Plant J.">
        <title>Chlorella vulgaris genome assembly and annotation reveals the molecular basis for metabolic acclimation to high light conditions.</title>
        <authorList>
            <person name="Cecchin M."/>
            <person name="Marcolungo L."/>
            <person name="Rossato M."/>
            <person name="Girolomoni L."/>
            <person name="Cosentino E."/>
            <person name="Cuine S."/>
            <person name="Li-Beisson Y."/>
            <person name="Delledonne M."/>
            <person name="Ballottari M."/>
        </authorList>
    </citation>
    <scope>NUCLEOTIDE SEQUENCE</scope>
    <source>
        <strain evidence="9">211/11P</strain>
    </source>
</reference>
<comment type="cofactor">
    <cofactor evidence="6">
        <name>a divalent metal cation</name>
        <dbReference type="ChEBI" id="CHEBI:60240"/>
    </cofactor>
    <text evidence="6">Binds 2 divalent metal cations per subunit. Site 1 may preferentially bind zinc ions, while site 2 has a preference for magnesium and/or manganese ions.</text>
</comment>
<evidence type="ECO:0000256" key="3">
    <source>
        <dbReference type="PIRSR" id="PIRSR623088-1"/>
    </source>
</evidence>
<evidence type="ECO:0000256" key="7">
    <source>
        <dbReference type="SAM" id="MobiDB-lite"/>
    </source>
</evidence>
<evidence type="ECO:0000256" key="6">
    <source>
        <dbReference type="RuleBase" id="RU363067"/>
    </source>
</evidence>
<evidence type="ECO:0000259" key="8">
    <source>
        <dbReference type="PROSITE" id="PS51845"/>
    </source>
</evidence>
<dbReference type="InterPro" id="IPR002073">
    <property type="entry name" value="PDEase_catalytic_dom"/>
</dbReference>
<dbReference type="CDD" id="cd00077">
    <property type="entry name" value="HDc"/>
    <property type="match status" value="1"/>
</dbReference>
<protein>
    <recommendedName>
        <fullName evidence="6">Phosphodiesterase</fullName>
        <ecNumber evidence="6">3.1.4.-</ecNumber>
    </recommendedName>
</protein>
<evidence type="ECO:0000256" key="1">
    <source>
        <dbReference type="ARBA" id="ARBA00022723"/>
    </source>
</evidence>
<name>A0A9D4TKI0_CHLVU</name>
<keyword evidence="2 6" id="KW-0378">Hydrolase</keyword>
<feature type="binding site" evidence="4">
    <location>
        <position position="272"/>
    </location>
    <ligand>
        <name>AMP</name>
        <dbReference type="ChEBI" id="CHEBI:456215"/>
    </ligand>
</feature>
<dbReference type="PROSITE" id="PS51845">
    <property type="entry name" value="PDEASE_I_2"/>
    <property type="match status" value="1"/>
</dbReference>
<evidence type="ECO:0000256" key="4">
    <source>
        <dbReference type="PIRSR" id="PIRSR623088-2"/>
    </source>
</evidence>
<evidence type="ECO:0000256" key="5">
    <source>
        <dbReference type="PIRSR" id="PIRSR623088-3"/>
    </source>
</evidence>
<feature type="binding site" evidence="5">
    <location>
        <position position="235"/>
    </location>
    <ligand>
        <name>Zn(2+)</name>
        <dbReference type="ChEBI" id="CHEBI:29105"/>
        <label>1</label>
    </ligand>
</feature>
<evidence type="ECO:0000256" key="2">
    <source>
        <dbReference type="ARBA" id="ARBA00022801"/>
    </source>
</evidence>
<sequence length="506" mass="55363">MAVEATVGGQIAARVVHTGVNTRGQLSAASSGSCGHAAAMFSRFLGSEWANVAARALHKLLRKEELEHDEEYAVERLCSWLSRVQGTDPLVDDALDETQREFLLSYRLPEGAAAGSTPGGGRRAPGRQYILPQRTPRADGLPSAEPSRASSEETEAVKDPELQEQLQALEDWEAFNVFKLAQLTDGRPLQTVTLALLRKRGLVSRLGLPEDRLRSFLADAEEAYHPHNPYHNSLHAADVTQALGAMLALDDFAAQLSDLEQLAVILAAAIHDVGHPGVNNDFLIRTQSEAAVAYNDISINENMHAAAGFKLLAKKENNFLSQMSLEDFRHVRRLIIRIILSTDMAAHHDSVDEFAASLRLWGPDLAAWAPDKRVVALQLLVHAADISNPARPLRYCCQWGHLVHEEFFAQGDKEAALGMPVSSICDRQKASVAQSQLTFVEYVVKPCFLALAEFAPRFAATVQPHICDALQHWQQEQQQHAATADVEPDAAQRAAAAAGSRCLPTR</sequence>
<keyword evidence="10" id="KW-1185">Reference proteome</keyword>
<dbReference type="Gene3D" id="1.10.1300.10">
    <property type="entry name" value="3'5'-cyclic nucleotide phosphodiesterase, catalytic domain"/>
    <property type="match status" value="1"/>
</dbReference>
<feature type="domain" description="PDEase" evidence="8">
    <location>
        <begin position="150"/>
        <end position="480"/>
    </location>
</feature>
<dbReference type="SUPFAM" id="SSF109604">
    <property type="entry name" value="HD-domain/PDEase-like"/>
    <property type="match status" value="1"/>
</dbReference>
<dbReference type="GO" id="GO:0007165">
    <property type="term" value="P:signal transduction"/>
    <property type="evidence" value="ECO:0007669"/>
    <property type="project" value="InterPro"/>
</dbReference>
<feature type="binding site" evidence="4">
    <location>
        <position position="436"/>
    </location>
    <ligand>
        <name>AMP</name>
        <dbReference type="ChEBI" id="CHEBI:456215"/>
    </ligand>
</feature>
<dbReference type="AlphaFoldDB" id="A0A9D4TKI0"/>
<dbReference type="PRINTS" id="PR00387">
    <property type="entry name" value="PDIESTERASE1"/>
</dbReference>
<comment type="caution">
    <text evidence="9">The sequence shown here is derived from an EMBL/GenBank/DDBJ whole genome shotgun (WGS) entry which is preliminary data.</text>
</comment>
<dbReference type="PANTHER" id="PTHR11347">
    <property type="entry name" value="CYCLIC NUCLEOTIDE PHOSPHODIESTERASE"/>
    <property type="match status" value="1"/>
</dbReference>
<dbReference type="OrthoDB" id="568146at2759"/>
<feature type="region of interest" description="Disordered" evidence="7">
    <location>
        <begin position="112"/>
        <end position="158"/>
    </location>
</feature>
<organism evidence="9 10">
    <name type="scientific">Chlorella vulgaris</name>
    <name type="common">Green alga</name>
    <dbReference type="NCBI Taxonomy" id="3077"/>
    <lineage>
        <taxon>Eukaryota</taxon>
        <taxon>Viridiplantae</taxon>
        <taxon>Chlorophyta</taxon>
        <taxon>core chlorophytes</taxon>
        <taxon>Trebouxiophyceae</taxon>
        <taxon>Chlorellales</taxon>
        <taxon>Chlorellaceae</taxon>
        <taxon>Chlorella clade</taxon>
        <taxon>Chlorella</taxon>
    </lineage>
</organism>
<keyword evidence="1 5" id="KW-0479">Metal-binding</keyword>
<feature type="active site" description="Proton donor" evidence="3">
    <location>
        <position position="231"/>
    </location>
</feature>
<feature type="binding site" evidence="4">
    <location>
        <position position="385"/>
    </location>
    <ligand>
        <name>AMP</name>
        <dbReference type="ChEBI" id="CHEBI:456215"/>
    </ligand>
</feature>
<dbReference type="SMART" id="SM00471">
    <property type="entry name" value="HDc"/>
    <property type="match status" value="1"/>
</dbReference>
<comment type="similarity">
    <text evidence="6">Belongs to the cyclic nucleotide phosphodiesterase family.</text>
</comment>
<feature type="binding site" evidence="5">
    <location>
        <position position="272"/>
    </location>
    <ligand>
        <name>Zn(2+)</name>
        <dbReference type="ChEBI" id="CHEBI:29105"/>
        <label>1</label>
    </ligand>
</feature>
<dbReference type="Pfam" id="PF00233">
    <property type="entry name" value="PDEase_I"/>
    <property type="match status" value="1"/>
</dbReference>
<dbReference type="InterPro" id="IPR003607">
    <property type="entry name" value="HD/PDEase_dom"/>
</dbReference>
<evidence type="ECO:0000313" key="10">
    <source>
        <dbReference type="Proteomes" id="UP001055712"/>
    </source>
</evidence>
<accession>A0A9D4TKI0</accession>
<dbReference type="InterPro" id="IPR036971">
    <property type="entry name" value="PDEase_catalytic_dom_sf"/>
</dbReference>
<feature type="binding site" evidence="5">
    <location>
        <position position="385"/>
    </location>
    <ligand>
        <name>Zn(2+)</name>
        <dbReference type="ChEBI" id="CHEBI:29105"/>
        <label>1</label>
    </ligand>
</feature>
<feature type="binding site" evidence="5">
    <location>
        <position position="272"/>
    </location>
    <ligand>
        <name>Zn(2+)</name>
        <dbReference type="ChEBI" id="CHEBI:29105"/>
        <label>2</label>
    </ligand>
</feature>
<dbReference type="GO" id="GO:0004114">
    <property type="term" value="F:3',5'-cyclic-nucleotide phosphodiesterase activity"/>
    <property type="evidence" value="ECO:0007669"/>
    <property type="project" value="InterPro"/>
</dbReference>
<gene>
    <name evidence="9" type="ORF">D9Q98_006388</name>
</gene>
<reference evidence="9" key="2">
    <citation type="submission" date="2020-11" db="EMBL/GenBank/DDBJ databases">
        <authorList>
            <person name="Cecchin M."/>
            <person name="Marcolungo L."/>
            <person name="Rossato M."/>
            <person name="Girolomoni L."/>
            <person name="Cosentino E."/>
            <person name="Cuine S."/>
            <person name="Li-Beisson Y."/>
            <person name="Delledonne M."/>
            <person name="Ballottari M."/>
        </authorList>
    </citation>
    <scope>NUCLEOTIDE SEQUENCE</scope>
    <source>
        <strain evidence="9">211/11P</strain>
        <tissue evidence="9">Whole cell</tissue>
    </source>
</reference>
<dbReference type="GO" id="GO:0046872">
    <property type="term" value="F:metal ion binding"/>
    <property type="evidence" value="ECO:0007669"/>
    <property type="project" value="UniProtKB-KW"/>
</dbReference>
<proteinExistence type="inferred from homology"/>
<dbReference type="PROSITE" id="PS00126">
    <property type="entry name" value="PDEASE_I_1"/>
    <property type="match status" value="1"/>
</dbReference>
<dbReference type="InterPro" id="IPR023088">
    <property type="entry name" value="PDEase"/>
</dbReference>
<feature type="binding site" evidence="5">
    <location>
        <position position="271"/>
    </location>
    <ligand>
        <name>Zn(2+)</name>
        <dbReference type="ChEBI" id="CHEBI:29105"/>
        <label>1</label>
    </ligand>
</feature>
<dbReference type="EMBL" id="SIDB01000009">
    <property type="protein sequence ID" value="KAI3428002.1"/>
    <property type="molecule type" value="Genomic_DNA"/>
</dbReference>
<dbReference type="InterPro" id="IPR023174">
    <property type="entry name" value="PDEase_CS"/>
</dbReference>
<dbReference type="Proteomes" id="UP001055712">
    <property type="component" value="Unassembled WGS sequence"/>
</dbReference>
<feature type="binding site" evidence="4">
    <location>
        <begin position="231"/>
        <end position="235"/>
    </location>
    <ligand>
        <name>AMP</name>
        <dbReference type="ChEBI" id="CHEBI:456215"/>
    </ligand>
</feature>
<dbReference type="EC" id="3.1.4.-" evidence="6"/>
<evidence type="ECO:0000313" key="9">
    <source>
        <dbReference type="EMBL" id="KAI3428002.1"/>
    </source>
</evidence>